<proteinExistence type="predicted"/>
<evidence type="ECO:0000313" key="3">
    <source>
        <dbReference type="Proteomes" id="UP001187682"/>
    </source>
</evidence>
<evidence type="ECO:0000313" key="2">
    <source>
        <dbReference type="EMBL" id="SPO04025.1"/>
    </source>
</evidence>
<dbReference type="Proteomes" id="UP001187682">
    <property type="component" value="Unassembled WGS sequence"/>
</dbReference>
<keyword evidence="1" id="KW-0732">Signal</keyword>
<reference evidence="2" key="1">
    <citation type="submission" date="2018-03" db="EMBL/GenBank/DDBJ databases">
        <authorList>
            <person name="Guldener U."/>
        </authorList>
    </citation>
    <scope>NUCLEOTIDE SEQUENCE</scope>
</reference>
<feature type="chain" id="PRO_5042268590" evidence="1">
    <location>
        <begin position="18"/>
        <end position="530"/>
    </location>
</feature>
<dbReference type="AlphaFoldDB" id="A0AAE8N0D8"/>
<keyword evidence="3" id="KW-1185">Reference proteome</keyword>
<organism evidence="2 3">
    <name type="scientific">Cephalotrichum gorgonifer</name>
    <dbReference type="NCBI Taxonomy" id="2041049"/>
    <lineage>
        <taxon>Eukaryota</taxon>
        <taxon>Fungi</taxon>
        <taxon>Dikarya</taxon>
        <taxon>Ascomycota</taxon>
        <taxon>Pezizomycotina</taxon>
        <taxon>Sordariomycetes</taxon>
        <taxon>Hypocreomycetidae</taxon>
        <taxon>Microascales</taxon>
        <taxon>Microascaceae</taxon>
        <taxon>Cephalotrichum</taxon>
    </lineage>
</organism>
<feature type="signal peptide" evidence="1">
    <location>
        <begin position="1"/>
        <end position="17"/>
    </location>
</feature>
<dbReference type="EMBL" id="ONZQ02000009">
    <property type="protein sequence ID" value="SPO04025.1"/>
    <property type="molecule type" value="Genomic_DNA"/>
</dbReference>
<protein>
    <submittedName>
        <fullName evidence="2">Related to cell wall mannoprotein</fullName>
    </submittedName>
</protein>
<gene>
    <name evidence="2" type="ORF">DNG_06708</name>
</gene>
<evidence type="ECO:0000256" key="1">
    <source>
        <dbReference type="SAM" id="SignalP"/>
    </source>
</evidence>
<comment type="caution">
    <text evidence="2">The sequence shown here is derived from an EMBL/GenBank/DDBJ whole genome shotgun (WGS) entry which is preliminary data.</text>
</comment>
<name>A0AAE8N0D8_9PEZI</name>
<sequence length="530" mass="52775">MKYQNPVLISLLAVASATPVKVTKREVPQEQSHNIYLEIVREFLNLDNPLGIVDPVFGLLGNAAAAAGVADPTSINLDCLKQLTADQAFTNAKAISDVRGMAGALVYQALERNTGKVGLESVICPEDAVNPEIAAFDQHQDPAAPGAQAGNKAVALALAEQLALIGVDPLIALDSGTFAPGDPNDNTGAGNTCDTQNALPGCIFSDRLLVLDASPQEILAAVVDITPTFTGTGVIEATNIDFNGLPIAGGGVATLDGAVASAAPTATGGAKQKCNLTGTAGGAVKTAAPAVSTQSCSVVTRTIPNCAARTTAASAVETGSATAEGVNVQAFSGTLGGPPPRSSRPRSAAIGRSCDIQKNACANAANSGALAGGVGQCETQLAACRSANALRKRQSAFGSCGDPSIEFGQGFDGRKEGSFRPVNGADFNHGSAQKIGIIASFICDRLSSSCKADASTVATCKDAAAKAGAATQDATAASVFNSALTGAAAGEAVPATKPKPAKPAVTKTAKAGAAASATGGSIVVTVTQCS</sequence>
<accession>A0AAE8N0D8</accession>